<evidence type="ECO:0000256" key="7">
    <source>
        <dbReference type="ARBA" id="ARBA00022605"/>
    </source>
</evidence>
<feature type="modified residue" description="N6-(pyridoxal phosphate)lysine" evidence="12">
    <location>
        <position position="204"/>
    </location>
</feature>
<keyword evidence="8 12" id="KW-0808">Transferase</keyword>
<evidence type="ECO:0000256" key="9">
    <source>
        <dbReference type="ARBA" id="ARBA00022898"/>
    </source>
</evidence>
<comment type="similarity">
    <text evidence="4 12">Belongs to the class-II pyridoxal-phosphate-dependent aminotransferase family. Histidinol-phosphate aminotransferase subfamily.</text>
</comment>
<dbReference type="InterPro" id="IPR015421">
    <property type="entry name" value="PyrdxlP-dep_Trfase_major"/>
</dbReference>
<dbReference type="PANTHER" id="PTHR42885">
    <property type="entry name" value="HISTIDINOL-PHOSPHATE AMINOTRANSFERASE-RELATED"/>
    <property type="match status" value="1"/>
</dbReference>
<evidence type="ECO:0000313" key="15">
    <source>
        <dbReference type="Proteomes" id="UP000184480"/>
    </source>
</evidence>
<dbReference type="EMBL" id="FQUC01000003">
    <property type="protein sequence ID" value="SHE97871.1"/>
    <property type="molecule type" value="Genomic_DNA"/>
</dbReference>
<evidence type="ECO:0000256" key="8">
    <source>
        <dbReference type="ARBA" id="ARBA00022679"/>
    </source>
</evidence>
<dbReference type="EC" id="2.6.1.9" evidence="12"/>
<dbReference type="PROSITE" id="PS00599">
    <property type="entry name" value="AA_TRANSFER_CLASS_2"/>
    <property type="match status" value="1"/>
</dbReference>
<dbReference type="Pfam" id="PF00155">
    <property type="entry name" value="Aminotran_1_2"/>
    <property type="match status" value="1"/>
</dbReference>
<dbReference type="PANTHER" id="PTHR42885:SF2">
    <property type="entry name" value="HISTIDINOL-PHOSPHATE AMINOTRANSFERASE"/>
    <property type="match status" value="1"/>
</dbReference>
<dbReference type="NCBIfam" id="TIGR01141">
    <property type="entry name" value="hisC"/>
    <property type="match status" value="1"/>
</dbReference>
<evidence type="ECO:0000256" key="6">
    <source>
        <dbReference type="ARBA" id="ARBA00022576"/>
    </source>
</evidence>
<evidence type="ECO:0000313" key="14">
    <source>
        <dbReference type="EMBL" id="SHE97871.1"/>
    </source>
</evidence>
<evidence type="ECO:0000256" key="2">
    <source>
        <dbReference type="ARBA" id="ARBA00005011"/>
    </source>
</evidence>
<name>A0A1M4XWK2_9BACT</name>
<keyword evidence="7 12" id="KW-0028">Amino-acid biosynthesis</keyword>
<evidence type="ECO:0000259" key="13">
    <source>
        <dbReference type="Pfam" id="PF00155"/>
    </source>
</evidence>
<evidence type="ECO:0000256" key="4">
    <source>
        <dbReference type="ARBA" id="ARBA00007970"/>
    </source>
</evidence>
<keyword evidence="15" id="KW-1185">Reference proteome</keyword>
<dbReference type="SUPFAM" id="SSF53383">
    <property type="entry name" value="PLP-dependent transferases"/>
    <property type="match status" value="1"/>
</dbReference>
<feature type="domain" description="Aminotransferase class I/classII large" evidence="13">
    <location>
        <begin position="38"/>
        <end position="339"/>
    </location>
</feature>
<evidence type="ECO:0000256" key="11">
    <source>
        <dbReference type="ARBA" id="ARBA00047481"/>
    </source>
</evidence>
<protein>
    <recommendedName>
        <fullName evidence="12">Histidinol-phosphate aminotransferase</fullName>
        <ecNumber evidence="12">2.6.1.9</ecNumber>
    </recommendedName>
    <alternativeName>
        <fullName evidence="12">Imidazole acetol-phosphate transaminase</fullName>
    </alternativeName>
</protein>
<comment type="subunit">
    <text evidence="5 12">Homodimer.</text>
</comment>
<evidence type="ECO:0000256" key="1">
    <source>
        <dbReference type="ARBA" id="ARBA00001933"/>
    </source>
</evidence>
<gene>
    <name evidence="12" type="primary">hisC</name>
    <name evidence="14" type="ORF">SAMN05444362_1038</name>
</gene>
<comment type="pathway">
    <text evidence="3">Lipid metabolism.</text>
</comment>
<dbReference type="GO" id="GO:0030170">
    <property type="term" value="F:pyridoxal phosphate binding"/>
    <property type="evidence" value="ECO:0007669"/>
    <property type="project" value="InterPro"/>
</dbReference>
<dbReference type="InterPro" id="IPR001917">
    <property type="entry name" value="Aminotrans_II_pyridoxalP_BS"/>
</dbReference>
<dbReference type="GO" id="GO:0004400">
    <property type="term" value="F:histidinol-phosphate transaminase activity"/>
    <property type="evidence" value="ECO:0007669"/>
    <property type="project" value="UniProtKB-UniRule"/>
</dbReference>
<dbReference type="Gene3D" id="3.90.1150.10">
    <property type="entry name" value="Aspartate Aminotransferase, domain 1"/>
    <property type="match status" value="1"/>
</dbReference>
<proteinExistence type="inferred from homology"/>
<keyword evidence="10 12" id="KW-0368">Histidine biosynthesis</keyword>
<evidence type="ECO:0000256" key="12">
    <source>
        <dbReference type="HAMAP-Rule" id="MF_01023"/>
    </source>
</evidence>
<evidence type="ECO:0000256" key="10">
    <source>
        <dbReference type="ARBA" id="ARBA00023102"/>
    </source>
</evidence>
<dbReference type="Gene3D" id="3.40.640.10">
    <property type="entry name" value="Type I PLP-dependent aspartate aminotransferase-like (Major domain)"/>
    <property type="match status" value="1"/>
</dbReference>
<keyword evidence="6 12" id="KW-0032">Aminotransferase</keyword>
<organism evidence="14 15">
    <name type="scientific">Dysgonomonas macrotermitis</name>
    <dbReference type="NCBI Taxonomy" id="1346286"/>
    <lineage>
        <taxon>Bacteria</taxon>
        <taxon>Pseudomonadati</taxon>
        <taxon>Bacteroidota</taxon>
        <taxon>Bacteroidia</taxon>
        <taxon>Bacteroidales</taxon>
        <taxon>Dysgonomonadaceae</taxon>
        <taxon>Dysgonomonas</taxon>
    </lineage>
</organism>
<evidence type="ECO:0000256" key="3">
    <source>
        <dbReference type="ARBA" id="ARBA00005189"/>
    </source>
</evidence>
<dbReference type="OrthoDB" id="9813612at2"/>
<dbReference type="InterPro" id="IPR004839">
    <property type="entry name" value="Aminotransferase_I/II_large"/>
</dbReference>
<dbReference type="InterPro" id="IPR015424">
    <property type="entry name" value="PyrdxlP-dep_Trfase"/>
</dbReference>
<comment type="catalytic activity">
    <reaction evidence="11 12">
        <text>L-histidinol phosphate + 2-oxoglutarate = 3-(imidazol-4-yl)-2-oxopropyl phosphate + L-glutamate</text>
        <dbReference type="Rhea" id="RHEA:23744"/>
        <dbReference type="ChEBI" id="CHEBI:16810"/>
        <dbReference type="ChEBI" id="CHEBI:29985"/>
        <dbReference type="ChEBI" id="CHEBI:57766"/>
        <dbReference type="ChEBI" id="CHEBI:57980"/>
        <dbReference type="EC" id="2.6.1.9"/>
    </reaction>
</comment>
<dbReference type="InterPro" id="IPR015422">
    <property type="entry name" value="PyrdxlP-dep_Trfase_small"/>
</dbReference>
<evidence type="ECO:0000256" key="5">
    <source>
        <dbReference type="ARBA" id="ARBA00011738"/>
    </source>
</evidence>
<dbReference type="UniPathway" id="UPA00031">
    <property type="reaction ID" value="UER00012"/>
</dbReference>
<comment type="cofactor">
    <cofactor evidence="1 12">
        <name>pyridoxal 5'-phosphate</name>
        <dbReference type="ChEBI" id="CHEBI:597326"/>
    </cofactor>
</comment>
<reference evidence="15" key="1">
    <citation type="submission" date="2016-11" db="EMBL/GenBank/DDBJ databases">
        <authorList>
            <person name="Varghese N."/>
            <person name="Submissions S."/>
        </authorList>
    </citation>
    <scope>NUCLEOTIDE SEQUENCE [LARGE SCALE GENOMIC DNA]</scope>
    <source>
        <strain evidence="15">DSM 27370</strain>
    </source>
</reference>
<dbReference type="STRING" id="1346286.SAMN05444362_1038"/>
<dbReference type="HAMAP" id="MF_01023">
    <property type="entry name" value="HisC_aminotrans_2"/>
    <property type="match status" value="1"/>
</dbReference>
<dbReference type="CDD" id="cd00609">
    <property type="entry name" value="AAT_like"/>
    <property type="match status" value="1"/>
</dbReference>
<accession>A0A1M4XWK2</accession>
<dbReference type="AlphaFoldDB" id="A0A1M4XWK2"/>
<dbReference type="Proteomes" id="UP000184480">
    <property type="component" value="Unassembled WGS sequence"/>
</dbReference>
<sequence length="342" mass="39037">MKLEQLVRKNIQNLKAYSSARDEFKGEASVYLDANENPLNGPYNRYPDPLQWKLKERVSKIKNVDVHKIFFGNGSDEPIDIVYRVFCEPTVDNVVAIDPSYGMYKVCADINNVEYRQVLLNDDYTLDAGRLLQNIDSNTKLVFLCSPNNPSANILNKEEVKKVLTSFDGIVVIDEAYIDFSIADSWLPELDKYPNLVILQTFSKAWGLAAVRLGMAFAAPEIISYFNKVKYPYNINILTQNFVLEELDKQDEKEEWVKTLIGQRIWLEEKLQTVALVEKIYPSDANFILAKVTNANKVYNDLVEKGIIVRNRNTVSLCKDCLRITVGTETENKALIESLNSL</sequence>
<keyword evidence="9 12" id="KW-0663">Pyridoxal phosphate</keyword>
<dbReference type="GO" id="GO:0000105">
    <property type="term" value="P:L-histidine biosynthetic process"/>
    <property type="evidence" value="ECO:0007669"/>
    <property type="project" value="UniProtKB-UniRule"/>
</dbReference>
<dbReference type="InterPro" id="IPR005861">
    <property type="entry name" value="HisP_aminotrans"/>
</dbReference>
<comment type="pathway">
    <text evidence="2 12">Amino-acid biosynthesis; L-histidine biosynthesis; L-histidine from 5-phospho-alpha-D-ribose 1-diphosphate: step 7/9.</text>
</comment>